<sequence length="216" mass="24076">MSTKTLTIFTFFSLYVVISSVVVPGQDSNPSNGNANAISRPPAMTSSSQTKQNVVPINRSGTSKFVADFLSTHNAVRLLIGHSPLTWNDTIAYFAEQWARKRVNDCELIHSGGPYGENLFWGGSPTDWSPTTVVKIWAAEKAFYDPKSNSCAKNHMCGHYTQIVWKDTLRVSCASVKWNNNKGTYVICNYDPPASYLNKHPFGNFCNVLGRCRRRV</sequence>
<dbReference type="PRINTS" id="PR00837">
    <property type="entry name" value="V5TPXLIKE"/>
</dbReference>
<dbReference type="GO" id="GO:0005576">
    <property type="term" value="C:extracellular region"/>
    <property type="evidence" value="ECO:0007669"/>
    <property type="project" value="InterPro"/>
</dbReference>
<gene>
    <name evidence="6" type="ORF">Gotri_022653</name>
</gene>
<organism evidence="6 7">
    <name type="scientific">Gossypium trilobum</name>
    <dbReference type="NCBI Taxonomy" id="34281"/>
    <lineage>
        <taxon>Eukaryota</taxon>
        <taxon>Viridiplantae</taxon>
        <taxon>Streptophyta</taxon>
        <taxon>Embryophyta</taxon>
        <taxon>Tracheophyta</taxon>
        <taxon>Spermatophyta</taxon>
        <taxon>Magnoliopsida</taxon>
        <taxon>eudicotyledons</taxon>
        <taxon>Gunneridae</taxon>
        <taxon>Pentapetalae</taxon>
        <taxon>rosids</taxon>
        <taxon>malvids</taxon>
        <taxon>Malvales</taxon>
        <taxon>Malvaceae</taxon>
        <taxon>Malvoideae</taxon>
        <taxon>Gossypium</taxon>
    </lineage>
</organism>
<dbReference type="InterPro" id="IPR035940">
    <property type="entry name" value="CAP_sf"/>
</dbReference>
<reference evidence="6 7" key="1">
    <citation type="journal article" date="2019" name="Genome Biol. Evol.">
        <title>Insights into the evolution of the New World diploid cottons (Gossypium, subgenus Houzingenia) based on genome sequencing.</title>
        <authorList>
            <person name="Grover C.E."/>
            <person name="Arick M.A. 2nd"/>
            <person name="Thrash A."/>
            <person name="Conover J.L."/>
            <person name="Sanders W.S."/>
            <person name="Peterson D.G."/>
            <person name="Frelichowski J.E."/>
            <person name="Scheffler J.A."/>
            <person name="Scheffler B.E."/>
            <person name="Wendel J.F."/>
        </authorList>
    </citation>
    <scope>NUCLEOTIDE SEQUENCE [LARGE SCALE GENOMIC DNA]</scope>
    <source>
        <strain evidence="6">8</strain>
        <tissue evidence="6">Leaf</tissue>
    </source>
</reference>
<dbReference type="Gene3D" id="3.40.33.10">
    <property type="entry name" value="CAP"/>
    <property type="match status" value="1"/>
</dbReference>
<dbReference type="Pfam" id="PF00188">
    <property type="entry name" value="CAP"/>
    <property type="match status" value="1"/>
</dbReference>
<evidence type="ECO:0000313" key="7">
    <source>
        <dbReference type="Proteomes" id="UP000593568"/>
    </source>
</evidence>
<feature type="compositionally biased region" description="Polar residues" evidence="3">
    <location>
        <begin position="44"/>
        <end position="53"/>
    </location>
</feature>
<dbReference type="EMBL" id="JABEZW010000002">
    <property type="protein sequence ID" value="MBA0759836.1"/>
    <property type="molecule type" value="Genomic_DNA"/>
</dbReference>
<dbReference type="InterPro" id="IPR002413">
    <property type="entry name" value="V5_allergen-like"/>
</dbReference>
<dbReference type="InterPro" id="IPR001283">
    <property type="entry name" value="CRISP-related"/>
</dbReference>
<name>A0A7J9DGJ5_9ROSI</name>
<comment type="function">
    <text evidence="1">Probably involved in the defense reaction of plants against pathogens.</text>
</comment>
<proteinExistence type="predicted"/>
<dbReference type="FunFam" id="3.40.33.10:FF:000004">
    <property type="entry name" value="CAP, cysteine-rich secretory protein, antigen 5"/>
    <property type="match status" value="1"/>
</dbReference>
<feature type="region of interest" description="Disordered" evidence="3">
    <location>
        <begin position="29"/>
        <end position="53"/>
    </location>
</feature>
<evidence type="ECO:0000256" key="4">
    <source>
        <dbReference type="SAM" id="SignalP"/>
    </source>
</evidence>
<evidence type="ECO:0000259" key="5">
    <source>
        <dbReference type="SMART" id="SM00198"/>
    </source>
</evidence>
<dbReference type="SMART" id="SM00198">
    <property type="entry name" value="SCP"/>
    <property type="match status" value="1"/>
</dbReference>
<evidence type="ECO:0000256" key="1">
    <source>
        <dbReference type="ARBA" id="ARBA00003143"/>
    </source>
</evidence>
<feature type="chain" id="PRO_5029828790" description="SCP domain-containing protein" evidence="4">
    <location>
        <begin position="21"/>
        <end position="216"/>
    </location>
</feature>
<accession>A0A7J9DGJ5</accession>
<evidence type="ECO:0000313" key="6">
    <source>
        <dbReference type="EMBL" id="MBA0759836.1"/>
    </source>
</evidence>
<dbReference type="PROSITE" id="PS01009">
    <property type="entry name" value="CRISP_1"/>
    <property type="match status" value="1"/>
</dbReference>
<protein>
    <recommendedName>
        <fullName evidence="5">SCP domain-containing protein</fullName>
    </recommendedName>
</protein>
<dbReference type="Proteomes" id="UP000593568">
    <property type="component" value="Unassembled WGS sequence"/>
</dbReference>
<evidence type="ECO:0000256" key="2">
    <source>
        <dbReference type="ARBA" id="ARBA00023265"/>
    </source>
</evidence>
<comment type="caution">
    <text evidence="6">The sequence shown here is derived from an EMBL/GenBank/DDBJ whole genome shotgun (WGS) entry which is preliminary data.</text>
</comment>
<feature type="signal peptide" evidence="4">
    <location>
        <begin position="1"/>
        <end position="20"/>
    </location>
</feature>
<dbReference type="PANTHER" id="PTHR10334">
    <property type="entry name" value="CYSTEINE-RICH SECRETORY PROTEIN-RELATED"/>
    <property type="match status" value="1"/>
</dbReference>
<dbReference type="SUPFAM" id="SSF55797">
    <property type="entry name" value="PR-1-like"/>
    <property type="match status" value="1"/>
</dbReference>
<dbReference type="PRINTS" id="PR00838">
    <property type="entry name" value="V5ALLERGEN"/>
</dbReference>
<dbReference type="InterPro" id="IPR014044">
    <property type="entry name" value="CAP_dom"/>
</dbReference>
<keyword evidence="2" id="KW-0568">Pathogenesis-related protein</keyword>
<keyword evidence="2" id="KW-0611">Plant defense</keyword>
<dbReference type="InterPro" id="IPR018244">
    <property type="entry name" value="Allrgn_V5/Tpx1_CS"/>
</dbReference>
<evidence type="ECO:0000256" key="3">
    <source>
        <dbReference type="SAM" id="MobiDB-lite"/>
    </source>
</evidence>
<dbReference type="AlphaFoldDB" id="A0A7J9DGJ5"/>
<feature type="domain" description="SCP" evidence="5">
    <location>
        <begin position="64"/>
        <end position="198"/>
    </location>
</feature>
<keyword evidence="4" id="KW-0732">Signal</keyword>
<dbReference type="CDD" id="cd05381">
    <property type="entry name" value="CAP_PR-1"/>
    <property type="match status" value="1"/>
</dbReference>
<keyword evidence="7" id="KW-1185">Reference proteome</keyword>